<dbReference type="EMBL" id="JROI01000010">
    <property type="protein sequence ID" value="KGI78192.1"/>
    <property type="molecule type" value="Genomic_DNA"/>
</dbReference>
<proteinExistence type="predicted"/>
<dbReference type="Proteomes" id="UP000029708">
    <property type="component" value="Unassembled WGS sequence"/>
</dbReference>
<dbReference type="RefSeq" id="WP_043100772.1">
    <property type="nucleotide sequence ID" value="NZ_JACHET010000001.1"/>
</dbReference>
<dbReference type="EMBL" id="JACHET010000001">
    <property type="protein sequence ID" value="MBB6183351.1"/>
    <property type="molecule type" value="Genomic_DNA"/>
</dbReference>
<name>A0A099CX19_9GAMM</name>
<dbReference type="STRING" id="1543381.LF63_0107595"/>
<comment type="caution">
    <text evidence="2">The sequence shown here is derived from an EMBL/GenBank/DDBJ whole genome shotgun (WGS) entry which is preliminary data.</text>
</comment>
<keyword evidence="4" id="KW-1185">Reference proteome</keyword>
<evidence type="ECO:0000313" key="4">
    <source>
        <dbReference type="Proteomes" id="UP000029708"/>
    </source>
</evidence>
<accession>A0A099CX19</accession>
<evidence type="ECO:0000313" key="2">
    <source>
        <dbReference type="EMBL" id="KGI78192.1"/>
    </source>
</evidence>
<feature type="signal peptide" evidence="1">
    <location>
        <begin position="1"/>
        <end position="23"/>
    </location>
</feature>
<reference evidence="2 4" key="1">
    <citation type="submission" date="2014-09" db="EMBL/GenBank/DDBJ databases">
        <title>Xanthomonadaceae 3.5X direct submission.</title>
        <authorList>
            <person name="Fang T."/>
            <person name="Wang H."/>
        </authorList>
    </citation>
    <scope>NUCLEOTIDE SEQUENCE [LARGE SCALE GENOMIC DNA]</scope>
    <source>
        <strain evidence="2 4">3.5X</strain>
    </source>
</reference>
<evidence type="ECO:0000313" key="3">
    <source>
        <dbReference type="EMBL" id="MBB6183351.1"/>
    </source>
</evidence>
<dbReference type="HOGENOM" id="CLU_2130883_0_0_6"/>
<dbReference type="AlphaFoldDB" id="A0A099CX19"/>
<keyword evidence="1" id="KW-0732">Signal</keyword>
<protein>
    <submittedName>
        <fullName evidence="2">Uncharacterized protein</fullName>
    </submittedName>
</protein>
<evidence type="ECO:0000313" key="5">
    <source>
        <dbReference type="Proteomes" id="UP000560000"/>
    </source>
</evidence>
<dbReference type="OrthoDB" id="5957970at2"/>
<dbReference type="Proteomes" id="UP000560000">
    <property type="component" value="Unassembled WGS sequence"/>
</dbReference>
<evidence type="ECO:0000256" key="1">
    <source>
        <dbReference type="SAM" id="SignalP"/>
    </source>
</evidence>
<gene>
    <name evidence="3" type="ORF">HNQ86_000696</name>
    <name evidence="2" type="ORF">LF63_0107595</name>
</gene>
<reference evidence="3 5" key="2">
    <citation type="submission" date="2020-08" db="EMBL/GenBank/DDBJ databases">
        <title>Genomic Encyclopedia of Type Strains, Phase IV (KMG-IV): sequencing the most valuable type-strain genomes for metagenomic binning, comparative biology and taxonomic classification.</title>
        <authorList>
            <person name="Goeker M."/>
        </authorList>
    </citation>
    <scope>NUCLEOTIDE SEQUENCE [LARGE SCALE GENOMIC DNA]</scope>
    <source>
        <strain evidence="3 5">DSM 107085</strain>
    </source>
</reference>
<sequence length="113" mass="11824">MNTSKTIAAAASVAILVSTLAVFRTSANTPVHFTHAAATAGIDNRPVTELAPVVVYASALPDGKVGALNASFDTDTHAEGVLPTLESSALRFGSQLYMPYYSFASNLHTLIKE</sequence>
<feature type="chain" id="PRO_5035986518" evidence="1">
    <location>
        <begin position="24"/>
        <end position="113"/>
    </location>
</feature>
<organism evidence="2 4">
    <name type="scientific">Oleiagrimonas soli</name>
    <dbReference type="NCBI Taxonomy" id="1543381"/>
    <lineage>
        <taxon>Bacteria</taxon>
        <taxon>Pseudomonadati</taxon>
        <taxon>Pseudomonadota</taxon>
        <taxon>Gammaproteobacteria</taxon>
        <taxon>Lysobacterales</taxon>
        <taxon>Rhodanobacteraceae</taxon>
        <taxon>Oleiagrimonas</taxon>
    </lineage>
</organism>